<dbReference type="Gene3D" id="3.60.10.10">
    <property type="entry name" value="Endonuclease/exonuclease/phosphatase"/>
    <property type="match status" value="1"/>
</dbReference>
<dbReference type="InterPro" id="IPR046985">
    <property type="entry name" value="IP5"/>
</dbReference>
<dbReference type="FunFam" id="2.60.40.2840:FF:000003">
    <property type="entry name" value="Phosphatidylinositol 4,5-bisphosphate 5-phosphatase A"/>
    <property type="match status" value="1"/>
</dbReference>
<dbReference type="GO" id="GO:0005886">
    <property type="term" value="C:plasma membrane"/>
    <property type="evidence" value="ECO:0007669"/>
    <property type="project" value="TreeGrafter"/>
</dbReference>
<dbReference type="InParanoid" id="W5LH61"/>
<dbReference type="InterPro" id="IPR000300">
    <property type="entry name" value="IPPc"/>
</dbReference>
<dbReference type="GO" id="GO:0001726">
    <property type="term" value="C:ruffle"/>
    <property type="evidence" value="ECO:0007669"/>
    <property type="project" value="TreeGrafter"/>
</dbReference>
<dbReference type="GO" id="GO:0005737">
    <property type="term" value="C:cytoplasm"/>
    <property type="evidence" value="ECO:0007669"/>
    <property type="project" value="TreeGrafter"/>
</dbReference>
<feature type="compositionally biased region" description="Low complexity" evidence="2">
    <location>
        <begin position="500"/>
        <end position="514"/>
    </location>
</feature>
<evidence type="ECO:0000313" key="4">
    <source>
        <dbReference type="Ensembl" id="ENSAMXP00000019173.2"/>
    </source>
</evidence>
<feature type="region of interest" description="Disordered" evidence="2">
    <location>
        <begin position="533"/>
        <end position="553"/>
    </location>
</feature>
<feature type="compositionally biased region" description="Low complexity" evidence="2">
    <location>
        <begin position="437"/>
        <end position="446"/>
    </location>
</feature>
<keyword evidence="5" id="KW-1185">Reference proteome</keyword>
<dbReference type="Pfam" id="PF17751">
    <property type="entry name" value="SKICH"/>
    <property type="match status" value="1"/>
</dbReference>
<feature type="region of interest" description="Disordered" evidence="2">
    <location>
        <begin position="408"/>
        <end position="518"/>
    </location>
</feature>
<evidence type="ECO:0000313" key="5">
    <source>
        <dbReference type="Proteomes" id="UP000018467"/>
    </source>
</evidence>
<dbReference type="SUPFAM" id="SSF56219">
    <property type="entry name" value="DNase I-like"/>
    <property type="match status" value="1"/>
</dbReference>
<dbReference type="Gene3D" id="2.60.40.2840">
    <property type="match status" value="1"/>
</dbReference>
<comment type="similarity">
    <text evidence="1">Belongs to the inositol 1,4,5-trisphosphate 5-phosphatase type II family.</text>
</comment>
<feature type="domain" description="Inositol polyphosphate-related phosphatase" evidence="3">
    <location>
        <begin position="2"/>
        <end position="302"/>
    </location>
</feature>
<dbReference type="InterPro" id="IPR036691">
    <property type="entry name" value="Endo/exonu/phosph_ase_sf"/>
</dbReference>
<feature type="compositionally biased region" description="Low complexity" evidence="2">
    <location>
        <begin position="415"/>
        <end position="424"/>
    </location>
</feature>
<dbReference type="AlphaFoldDB" id="W5LH61"/>
<reference evidence="5" key="1">
    <citation type="submission" date="2013-03" db="EMBL/GenBank/DDBJ databases">
        <authorList>
            <person name="Jeffery W."/>
            <person name="Warren W."/>
            <person name="Wilson R.K."/>
        </authorList>
    </citation>
    <scope>NUCLEOTIDE SEQUENCE</scope>
    <source>
        <strain evidence="5">female</strain>
    </source>
</reference>
<reference evidence="4" key="3">
    <citation type="submission" date="2025-08" db="UniProtKB">
        <authorList>
            <consortium name="Ensembl"/>
        </authorList>
    </citation>
    <scope>IDENTIFICATION</scope>
</reference>
<dbReference type="PANTHER" id="PTHR11200:SF298">
    <property type="entry name" value="INOSITOL POLYPHOSPHATE 5-PHOSPHATASE K ISOFORM X1"/>
    <property type="match status" value="1"/>
</dbReference>
<dbReference type="PANTHER" id="PTHR11200">
    <property type="entry name" value="INOSITOL 5-PHOSPHATASE"/>
    <property type="match status" value="1"/>
</dbReference>
<dbReference type="GO" id="GO:0046856">
    <property type="term" value="P:phosphatidylinositol dephosphorylation"/>
    <property type="evidence" value="ECO:0007669"/>
    <property type="project" value="InterPro"/>
</dbReference>
<organism evidence="4 5">
    <name type="scientific">Astyanax mexicanus</name>
    <name type="common">Blind cave fish</name>
    <name type="synonym">Astyanax fasciatus mexicanus</name>
    <dbReference type="NCBI Taxonomy" id="7994"/>
    <lineage>
        <taxon>Eukaryota</taxon>
        <taxon>Metazoa</taxon>
        <taxon>Chordata</taxon>
        <taxon>Craniata</taxon>
        <taxon>Vertebrata</taxon>
        <taxon>Euteleostomi</taxon>
        <taxon>Actinopterygii</taxon>
        <taxon>Neopterygii</taxon>
        <taxon>Teleostei</taxon>
        <taxon>Ostariophysi</taxon>
        <taxon>Characiformes</taxon>
        <taxon>Characoidei</taxon>
        <taxon>Acestrorhamphidae</taxon>
        <taxon>Acestrorhamphinae</taxon>
        <taxon>Astyanax</taxon>
    </lineage>
</organism>
<dbReference type="GeneTree" id="ENSGT00940000156855"/>
<reference evidence="4" key="4">
    <citation type="submission" date="2025-09" db="UniProtKB">
        <authorList>
            <consortium name="Ensembl"/>
        </authorList>
    </citation>
    <scope>IDENTIFICATION</scope>
</reference>
<accession>W5LH61</accession>
<dbReference type="Ensembl" id="ENSAMXT00000019173.2">
    <property type="protein sequence ID" value="ENSAMXP00000019173.2"/>
    <property type="gene ID" value="ENSAMXG00000018608.2"/>
</dbReference>
<sequence>YIVTWNVGSAMPPDDISGLFVPRLGDGSVDMFIVFQEVNSMINKRLKDVLFTDQWSELCMETLSRFGYVLVASQRMQGVLLLVFSKFFHLPFLRGVQTQSTRTGLGGYWGNKGGVSARLMAFGHPVCFLNCHLPAHMRNLEQRVEDFESILQQQQFEGGAAVGVLDHVVFWFGDLNFRIDDYDIHVVKSAIENNKLPLLWERDQLNMAKNSESILDGFLEGPLNFPPTYKFDVGTHTYDTAKKRKPAWTDRILWRLRSTGSPVPSHSAALVTQHYYHSHMGFTVSDHKPVSALFSLHLQFPFKVNLPLVQLEVEKEWTKVSDATARFTIISGFQRSSWDWVGLYKVGFKHYKDYAAYVWAKSDHSTQVTFPEEDLPRDAGEYILGYYSNNTNSIVGITEPFQVQLPVCTPPTPRCPSRSDSSDVSSEDDSTLVLLGPSSRSPSPRTRSSKHHHNNPRRQRSRSPSLSLRPRDVPARSTSPRPASANAKKERLVSPDTITSPSLSPLSPRSPLSPGNGVSAPEALVVAILGEHRPPLGPITGVGAADRAGDVKL</sequence>
<name>W5LH61_ASTMX</name>
<dbReference type="InterPro" id="IPR041611">
    <property type="entry name" value="SKICH"/>
</dbReference>
<feature type="compositionally biased region" description="Basic residues" evidence="2">
    <location>
        <begin position="447"/>
        <end position="461"/>
    </location>
</feature>
<dbReference type="SMART" id="SM00128">
    <property type="entry name" value="IPPc"/>
    <property type="match status" value="1"/>
</dbReference>
<evidence type="ECO:0000256" key="2">
    <source>
        <dbReference type="SAM" id="MobiDB-lite"/>
    </source>
</evidence>
<dbReference type="Proteomes" id="UP000018467">
    <property type="component" value="Unassembled WGS sequence"/>
</dbReference>
<dbReference type="Bgee" id="ENSAMXG00000018608">
    <property type="expression patterns" value="Expressed in camera-type eye and 9 other cell types or tissues"/>
</dbReference>
<proteinExistence type="inferred from homology"/>
<dbReference type="GO" id="GO:0034485">
    <property type="term" value="F:phosphatidylinositol-3,4,5-trisphosphate 5-phosphatase activity"/>
    <property type="evidence" value="ECO:0007669"/>
    <property type="project" value="TreeGrafter"/>
</dbReference>
<dbReference type="HOGENOM" id="CLU_011711_3_1_1"/>
<evidence type="ECO:0000256" key="1">
    <source>
        <dbReference type="ARBA" id="ARBA00005910"/>
    </source>
</evidence>
<dbReference type="eggNOG" id="KOG0565">
    <property type="taxonomic scope" value="Eukaryota"/>
</dbReference>
<protein>
    <submittedName>
        <fullName evidence="4">Inositol polyphosphate-5-phosphatase J</fullName>
    </submittedName>
</protein>
<dbReference type="STRING" id="7994.ENSAMXP00000019173"/>
<reference evidence="5" key="2">
    <citation type="journal article" date="2014" name="Nat. Commun.">
        <title>The cavefish genome reveals candidate genes for eye loss.</title>
        <authorList>
            <person name="McGaugh S.E."/>
            <person name="Gross J.B."/>
            <person name="Aken B."/>
            <person name="Blin M."/>
            <person name="Borowsky R."/>
            <person name="Chalopin D."/>
            <person name="Hinaux H."/>
            <person name="Jeffery W.R."/>
            <person name="Keene A."/>
            <person name="Ma L."/>
            <person name="Minx P."/>
            <person name="Murphy D."/>
            <person name="O'Quin K.E."/>
            <person name="Retaux S."/>
            <person name="Rohner N."/>
            <person name="Searle S.M."/>
            <person name="Stahl B.A."/>
            <person name="Tabin C."/>
            <person name="Volff J.N."/>
            <person name="Yoshizawa M."/>
            <person name="Warren W.C."/>
        </authorList>
    </citation>
    <scope>NUCLEOTIDE SEQUENCE [LARGE SCALE GENOMIC DNA]</scope>
    <source>
        <strain evidence="5">female</strain>
    </source>
</reference>
<dbReference type="GO" id="GO:0004439">
    <property type="term" value="F:phosphatidylinositol-4,5-bisphosphate 5-phosphatase activity"/>
    <property type="evidence" value="ECO:0007669"/>
    <property type="project" value="TreeGrafter"/>
</dbReference>
<evidence type="ECO:0000259" key="3">
    <source>
        <dbReference type="SMART" id="SM00128"/>
    </source>
</evidence>
<dbReference type="Pfam" id="PF22669">
    <property type="entry name" value="Exo_endo_phos2"/>
    <property type="match status" value="1"/>
</dbReference>